<name>A0A183SIS6_SCHSO</name>
<dbReference type="Proteomes" id="UP000275846">
    <property type="component" value="Unassembled WGS sequence"/>
</dbReference>
<keyword evidence="3" id="KW-1185">Reference proteome</keyword>
<evidence type="ECO:0000313" key="2">
    <source>
        <dbReference type="EMBL" id="VDL90509.1"/>
    </source>
</evidence>
<proteinExistence type="predicted"/>
<gene>
    <name evidence="2" type="ORF">SSLN_LOCUS4124</name>
</gene>
<evidence type="ECO:0000256" key="1">
    <source>
        <dbReference type="SAM" id="MobiDB-lite"/>
    </source>
</evidence>
<reference evidence="2 3" key="2">
    <citation type="submission" date="2018-11" db="EMBL/GenBank/DDBJ databases">
        <authorList>
            <consortium name="Pathogen Informatics"/>
        </authorList>
    </citation>
    <scope>NUCLEOTIDE SEQUENCE [LARGE SCALE GENOMIC DNA]</scope>
    <source>
        <strain evidence="2 3">NST_G2</strain>
    </source>
</reference>
<accession>A0A183SIS6</accession>
<sequence>MNTKQKMYKAIVWTTLVATANQFEELGEAHPGPTCLHKSSEDKRSNIGCELDHRRRDQRAACKSQAPRIQTVNFQAFSTCPRCQRTLGAQIGFLGHLWTQCNNNPSTSTFKSTNNRPPSIAGTLYPAVTPSMVTAMDPTKTTSLTLATYATTSDLASTATFITNAPTSKRGHDRNLSSLRSHIHLTHRPHRALANRTETGEPVSGLPTHRKDRPIH</sequence>
<protein>
    <submittedName>
        <fullName evidence="4">C2H2-type domain-containing protein</fullName>
    </submittedName>
</protein>
<evidence type="ECO:0000313" key="3">
    <source>
        <dbReference type="Proteomes" id="UP000275846"/>
    </source>
</evidence>
<dbReference type="EMBL" id="UYSU01032755">
    <property type="protein sequence ID" value="VDL90509.1"/>
    <property type="molecule type" value="Genomic_DNA"/>
</dbReference>
<dbReference type="AlphaFoldDB" id="A0A183SIS6"/>
<dbReference type="WBParaSite" id="SSLN_0000426801-mRNA-1">
    <property type="protein sequence ID" value="SSLN_0000426801-mRNA-1"/>
    <property type="gene ID" value="SSLN_0000426801"/>
</dbReference>
<organism evidence="4">
    <name type="scientific">Schistocephalus solidus</name>
    <name type="common">Tapeworm</name>
    <dbReference type="NCBI Taxonomy" id="70667"/>
    <lineage>
        <taxon>Eukaryota</taxon>
        <taxon>Metazoa</taxon>
        <taxon>Spiralia</taxon>
        <taxon>Lophotrochozoa</taxon>
        <taxon>Platyhelminthes</taxon>
        <taxon>Cestoda</taxon>
        <taxon>Eucestoda</taxon>
        <taxon>Diphyllobothriidea</taxon>
        <taxon>Diphyllobothriidae</taxon>
        <taxon>Schistocephalus</taxon>
    </lineage>
</organism>
<feature type="region of interest" description="Disordered" evidence="1">
    <location>
        <begin position="193"/>
        <end position="216"/>
    </location>
</feature>
<reference evidence="4" key="1">
    <citation type="submission" date="2016-06" db="UniProtKB">
        <authorList>
            <consortium name="WormBaseParasite"/>
        </authorList>
    </citation>
    <scope>IDENTIFICATION</scope>
</reference>
<evidence type="ECO:0000313" key="4">
    <source>
        <dbReference type="WBParaSite" id="SSLN_0000426801-mRNA-1"/>
    </source>
</evidence>